<evidence type="ECO:0000256" key="9">
    <source>
        <dbReference type="ARBA" id="ARBA00023136"/>
    </source>
</evidence>
<dbReference type="GO" id="GO:0016020">
    <property type="term" value="C:membrane"/>
    <property type="evidence" value="ECO:0007669"/>
    <property type="project" value="UniProtKB-SubCell"/>
</dbReference>
<dbReference type="InterPro" id="IPR050794">
    <property type="entry name" value="CPA2_transporter"/>
</dbReference>
<protein>
    <submittedName>
        <fullName evidence="15">Cation/H(+) antiporter 18</fullName>
    </submittedName>
</protein>
<evidence type="ECO:0000256" key="3">
    <source>
        <dbReference type="ARBA" id="ARBA00022449"/>
    </source>
</evidence>
<evidence type="ECO:0000256" key="4">
    <source>
        <dbReference type="ARBA" id="ARBA00022538"/>
    </source>
</evidence>
<dbReference type="GO" id="GO:0006813">
    <property type="term" value="P:potassium ion transport"/>
    <property type="evidence" value="ECO:0007669"/>
    <property type="project" value="UniProtKB-KW"/>
</dbReference>
<comment type="caution">
    <text evidence="15">The sequence shown here is derived from an EMBL/GenBank/DDBJ whole genome shotgun (WGS) entry which is preliminary data.</text>
</comment>
<gene>
    <name evidence="15" type="ORF">POM88_019454</name>
</gene>
<dbReference type="FunFam" id="1.20.1530.20:FF:000003">
    <property type="entry name" value="Cation/H(+) antiporter 15"/>
    <property type="match status" value="1"/>
</dbReference>
<evidence type="ECO:0000259" key="12">
    <source>
        <dbReference type="Pfam" id="PF00999"/>
    </source>
</evidence>
<feature type="transmembrane region" description="Helical" evidence="11">
    <location>
        <begin position="193"/>
        <end position="217"/>
    </location>
</feature>
<evidence type="ECO:0000256" key="6">
    <source>
        <dbReference type="ARBA" id="ARBA00022958"/>
    </source>
</evidence>
<keyword evidence="8" id="KW-0406">Ion transport</keyword>
<proteinExistence type="inferred from homology"/>
<dbReference type="GO" id="GO:0006885">
    <property type="term" value="P:regulation of pH"/>
    <property type="evidence" value="ECO:0007669"/>
    <property type="project" value="TreeGrafter"/>
</dbReference>
<evidence type="ECO:0000256" key="1">
    <source>
        <dbReference type="ARBA" id="ARBA00004141"/>
    </source>
</evidence>
<keyword evidence="4" id="KW-0633">Potassium transport</keyword>
<feature type="transmembrane region" description="Helical" evidence="11">
    <location>
        <begin position="159"/>
        <end position="181"/>
    </location>
</feature>
<name>A0AAD8IAX7_9APIA</name>
<comment type="subcellular location">
    <subcellularLocation>
        <location evidence="1">Membrane</location>
        <topology evidence="1">Multi-pass membrane protein</topology>
    </subcellularLocation>
</comment>
<feature type="domain" description="Cation/H+ exchanger transmembrane" evidence="12">
    <location>
        <begin position="44"/>
        <end position="424"/>
    </location>
</feature>
<feature type="transmembrane region" description="Helical" evidence="11">
    <location>
        <begin position="223"/>
        <end position="243"/>
    </location>
</feature>
<accession>A0AAD8IAX7</accession>
<evidence type="ECO:0000256" key="2">
    <source>
        <dbReference type="ARBA" id="ARBA00022448"/>
    </source>
</evidence>
<keyword evidence="6" id="KW-0630">Potassium</keyword>
<evidence type="ECO:0000313" key="15">
    <source>
        <dbReference type="EMBL" id="KAK1381719.1"/>
    </source>
</evidence>
<evidence type="ECO:0000256" key="10">
    <source>
        <dbReference type="ARBA" id="ARBA00038341"/>
    </source>
</evidence>
<dbReference type="Pfam" id="PF00999">
    <property type="entry name" value="Na_H_Exchanger"/>
    <property type="match status" value="1"/>
</dbReference>
<feature type="transmembrane region" description="Helical" evidence="11">
    <location>
        <begin position="96"/>
        <end position="113"/>
    </location>
</feature>
<dbReference type="GO" id="GO:1902600">
    <property type="term" value="P:proton transmembrane transport"/>
    <property type="evidence" value="ECO:0007669"/>
    <property type="project" value="InterPro"/>
</dbReference>
<evidence type="ECO:0000259" key="13">
    <source>
        <dbReference type="Pfam" id="PF23256"/>
    </source>
</evidence>
<evidence type="ECO:0000256" key="11">
    <source>
        <dbReference type="SAM" id="Phobius"/>
    </source>
</evidence>
<reference evidence="15" key="2">
    <citation type="submission" date="2023-05" db="EMBL/GenBank/DDBJ databases">
        <authorList>
            <person name="Schelkunov M.I."/>
        </authorList>
    </citation>
    <scope>NUCLEOTIDE SEQUENCE</scope>
    <source>
        <strain evidence="15">Hsosn_3</strain>
        <tissue evidence="15">Leaf</tissue>
    </source>
</reference>
<dbReference type="Pfam" id="PF23259">
    <property type="entry name" value="CHX17_C"/>
    <property type="match status" value="1"/>
</dbReference>
<feature type="transmembrane region" description="Helical" evidence="11">
    <location>
        <begin position="125"/>
        <end position="147"/>
    </location>
</feature>
<dbReference type="PANTHER" id="PTHR32468">
    <property type="entry name" value="CATION/H + ANTIPORTER"/>
    <property type="match status" value="1"/>
</dbReference>
<dbReference type="AlphaFoldDB" id="A0AAD8IAX7"/>
<evidence type="ECO:0000313" key="16">
    <source>
        <dbReference type="Proteomes" id="UP001237642"/>
    </source>
</evidence>
<dbReference type="Pfam" id="PF23256">
    <property type="entry name" value="CHX17_2nd"/>
    <property type="match status" value="1"/>
</dbReference>
<keyword evidence="9 11" id="KW-0472">Membrane</keyword>
<feature type="transmembrane region" description="Helical" evidence="11">
    <location>
        <begin position="264"/>
        <end position="297"/>
    </location>
</feature>
<evidence type="ECO:0000259" key="14">
    <source>
        <dbReference type="Pfam" id="PF23259"/>
    </source>
</evidence>
<dbReference type="InterPro" id="IPR038770">
    <property type="entry name" value="Na+/solute_symporter_sf"/>
</dbReference>
<feature type="domain" description="Cation/H(+) antiporter C-terminal" evidence="14">
    <location>
        <begin position="628"/>
        <end position="779"/>
    </location>
</feature>
<dbReference type="InterPro" id="IPR006153">
    <property type="entry name" value="Cation/H_exchanger_TM"/>
</dbReference>
<comment type="similarity">
    <text evidence="10">Belongs to the monovalent cation:proton antiporter 2 (CPA2) transporter (TC 2.A.37) family. CHX (TC 2.A.37.4) subfamily.</text>
</comment>
<keyword evidence="5 11" id="KW-0812">Transmembrane</keyword>
<dbReference type="InterPro" id="IPR057290">
    <property type="entry name" value="CHX17_C"/>
</dbReference>
<evidence type="ECO:0000256" key="8">
    <source>
        <dbReference type="ARBA" id="ARBA00023065"/>
    </source>
</evidence>
<feature type="transmembrane region" description="Helical" evidence="11">
    <location>
        <begin position="406"/>
        <end position="428"/>
    </location>
</feature>
<feature type="transmembrane region" description="Helical" evidence="11">
    <location>
        <begin position="342"/>
        <end position="367"/>
    </location>
</feature>
<dbReference type="InterPro" id="IPR057291">
    <property type="entry name" value="CHX17_2nd"/>
</dbReference>
<feature type="domain" description="Cation/H(+) antiporter central" evidence="13">
    <location>
        <begin position="483"/>
        <end position="623"/>
    </location>
</feature>
<dbReference type="Gene3D" id="1.20.1530.20">
    <property type="match status" value="1"/>
</dbReference>
<feature type="transmembrane region" description="Helical" evidence="11">
    <location>
        <begin position="29"/>
        <end position="48"/>
    </location>
</feature>
<dbReference type="PANTHER" id="PTHR32468:SF144">
    <property type="entry name" value="CATION_H(+) ANTIPORTER 17"/>
    <property type="match status" value="1"/>
</dbReference>
<dbReference type="Proteomes" id="UP001237642">
    <property type="component" value="Unassembled WGS sequence"/>
</dbReference>
<sequence length="807" mass="87243">MVTNGTVKCPSPMKATSNGVFQGDNPLDYALPLAILQICIVLILSRFLAYLLKPLRQPRVIAEIVGGILLGPSALGRNKSFLHTVFPARSLTVLDTLANLGLLFFLFLVGLELDPKSLRRTGKKSLCIALAGISVPFVLGIGVSYILRRSVSKGVSEGPFLVFMGVALSITAFPVLARILAELKLLTTDVGRMAMSAAAVNDVAAWILLALAIALSGTGRSPLISLWVLLCGAGFILGCMFIVPPIFKRMAQHCPEGEPVDEIYVCAILALVLAAGFVTDTIGIHALFGAFVIGVLVPKEGPIAAALVEKVEDLVSGLLLPLYFVSSGLKTDVTTIQGAQSWGLLALVIFTACFGKIVGTVVVSLLSKVPFQEAIALGVLMNTKGLVELIVLNIGKDRGVLNDQTFAILVLMALVTTFMTTPIVIAVYKPAKKLAKAGYKHRIVQRNDTSSQLRILACFHSSRDIPTLINLIEASRGIGKKEKLRVYAMHLMELSERSSAMLMVHKARRNGLPFWNSTRNSDSNHIIFAFEAFQQLSRVSIRPTTAISPMSSMHEDICSSADSKGVAMIILPFHKHQRLDGQLETTRADFRHVNRKVLEHAPCSVGLLIDRGLGGPTHIAASNVNSVMTVLFFGGHDDHEALAYGAWMAEHPGITLIIVRFMLQPKILGEVVSINMNDIPNAEESNFDEEILEPYKNNVSNNSSITYEERVVSTAAETTEAIREYNRCNLFLVGRIPEGELAAALKTKCECPELGPIGSLLTSPTFSTTASVLVVQQYHSQLSTHALASLKEEGDVEDIDKGDSDSD</sequence>
<keyword evidence="2" id="KW-0813">Transport</keyword>
<dbReference type="GO" id="GO:0012505">
    <property type="term" value="C:endomembrane system"/>
    <property type="evidence" value="ECO:0007669"/>
    <property type="project" value="TreeGrafter"/>
</dbReference>
<evidence type="ECO:0000256" key="7">
    <source>
        <dbReference type="ARBA" id="ARBA00022989"/>
    </source>
</evidence>
<evidence type="ECO:0000256" key="5">
    <source>
        <dbReference type="ARBA" id="ARBA00022692"/>
    </source>
</evidence>
<dbReference type="GO" id="GO:0015297">
    <property type="term" value="F:antiporter activity"/>
    <property type="evidence" value="ECO:0007669"/>
    <property type="project" value="UniProtKB-KW"/>
</dbReference>
<keyword evidence="7 11" id="KW-1133">Transmembrane helix</keyword>
<reference evidence="15" key="1">
    <citation type="submission" date="2023-02" db="EMBL/GenBank/DDBJ databases">
        <title>Genome of toxic invasive species Heracleum sosnowskyi carries increased number of genes despite the absence of recent whole-genome duplications.</title>
        <authorList>
            <person name="Schelkunov M."/>
            <person name="Shtratnikova V."/>
            <person name="Makarenko M."/>
            <person name="Klepikova A."/>
            <person name="Omelchenko D."/>
            <person name="Novikova G."/>
            <person name="Obukhova E."/>
            <person name="Bogdanov V."/>
            <person name="Penin A."/>
            <person name="Logacheva M."/>
        </authorList>
    </citation>
    <scope>NUCLEOTIDE SEQUENCE</scope>
    <source>
        <strain evidence="15">Hsosn_3</strain>
        <tissue evidence="15">Leaf</tissue>
    </source>
</reference>
<keyword evidence="3" id="KW-0050">Antiport</keyword>
<keyword evidence="16" id="KW-1185">Reference proteome</keyword>
<feature type="transmembrane region" description="Helical" evidence="11">
    <location>
        <begin position="60"/>
        <end position="76"/>
    </location>
</feature>
<dbReference type="EMBL" id="JAUIZM010000005">
    <property type="protein sequence ID" value="KAK1381719.1"/>
    <property type="molecule type" value="Genomic_DNA"/>
</dbReference>
<organism evidence="15 16">
    <name type="scientific">Heracleum sosnowskyi</name>
    <dbReference type="NCBI Taxonomy" id="360622"/>
    <lineage>
        <taxon>Eukaryota</taxon>
        <taxon>Viridiplantae</taxon>
        <taxon>Streptophyta</taxon>
        <taxon>Embryophyta</taxon>
        <taxon>Tracheophyta</taxon>
        <taxon>Spermatophyta</taxon>
        <taxon>Magnoliopsida</taxon>
        <taxon>eudicotyledons</taxon>
        <taxon>Gunneridae</taxon>
        <taxon>Pentapetalae</taxon>
        <taxon>asterids</taxon>
        <taxon>campanulids</taxon>
        <taxon>Apiales</taxon>
        <taxon>Apiaceae</taxon>
        <taxon>Apioideae</taxon>
        <taxon>apioid superclade</taxon>
        <taxon>Tordylieae</taxon>
        <taxon>Tordyliinae</taxon>
        <taxon>Heracleum</taxon>
    </lineage>
</organism>